<reference evidence="1 2" key="1">
    <citation type="submission" date="2014-07" db="EMBL/GenBank/DDBJ databases">
        <title>Expanding our view of genomic diversity in Candidatus Accumulibacter clades.</title>
        <authorList>
            <person name="Skennerton C.T."/>
            <person name="Barr J.J."/>
            <person name="Slater F.R."/>
            <person name="Bond P.L."/>
            <person name="Tyson G.W."/>
        </authorList>
    </citation>
    <scope>NUCLEOTIDE SEQUENCE [LARGE SCALE GENOMIC DNA]</scope>
    <source>
        <strain evidence="2">SK-01</strain>
    </source>
</reference>
<proteinExistence type="predicted"/>
<protein>
    <submittedName>
        <fullName evidence="1">DNA binding protein</fullName>
    </submittedName>
</protein>
<gene>
    <name evidence="1" type="ORF">CAPSK01_003966</name>
</gene>
<organism evidence="1 2">
    <name type="scientific">Candidatus Accumulibacter vicinus</name>
    <dbReference type="NCBI Taxonomy" id="2954382"/>
    <lineage>
        <taxon>Bacteria</taxon>
        <taxon>Pseudomonadati</taxon>
        <taxon>Pseudomonadota</taxon>
        <taxon>Betaproteobacteria</taxon>
        <taxon>Candidatus Accumulibacter</taxon>
    </lineage>
</organism>
<accession>A0A084XW58</accession>
<dbReference type="Proteomes" id="UP000019812">
    <property type="component" value="Unassembled WGS sequence"/>
</dbReference>
<dbReference type="InterPro" id="IPR037236">
    <property type="entry name" value="STIV_B116-like_sf"/>
</dbReference>
<comment type="caution">
    <text evidence="1">The sequence shown here is derived from an EMBL/GenBank/DDBJ whole genome shotgun (WGS) entry which is preliminary data.</text>
</comment>
<evidence type="ECO:0000313" key="1">
    <source>
        <dbReference type="EMBL" id="KFB66702.1"/>
    </source>
</evidence>
<name>A0A084XW58_9PROT</name>
<dbReference type="Pfam" id="PF08960">
    <property type="entry name" value="STIV_B116-like"/>
    <property type="match status" value="1"/>
</dbReference>
<evidence type="ECO:0000313" key="2">
    <source>
        <dbReference type="Proteomes" id="UP000019812"/>
    </source>
</evidence>
<dbReference type="RefSeq" id="WP_034929588.1">
    <property type="nucleotide sequence ID" value="NZ_JDSS02000038.1"/>
</dbReference>
<dbReference type="InterPro" id="IPR015055">
    <property type="entry name" value="STIV_B116-like"/>
</dbReference>
<dbReference type="Gene3D" id="3.40.50.11170">
    <property type="entry name" value="Uncharacterised protein PF08960, DUF1874"/>
    <property type="match status" value="1"/>
</dbReference>
<dbReference type="SUPFAM" id="SSF143602">
    <property type="entry name" value="STIV B116-like"/>
    <property type="match status" value="1"/>
</dbReference>
<dbReference type="AlphaFoldDB" id="A0A084XW58"/>
<dbReference type="EMBL" id="JDSS02000038">
    <property type="protein sequence ID" value="KFB66702.1"/>
    <property type="molecule type" value="Genomic_DNA"/>
</dbReference>
<sequence length="103" mass="10894">MYMLNAFSANMLAEFPVSVRFTEISATTMAELAQESVSAVGHADTAALFSTILGVKVPCNRVSVTLKSGENALLGQYSGPRLPEGATTLPEGASIKWVLVNVF</sequence>